<dbReference type="EMBL" id="BDSA01000002">
    <property type="protein sequence ID" value="GBE60663.1"/>
    <property type="molecule type" value="Genomic_DNA"/>
</dbReference>
<sequence>MSAIRYNGRQGAASLLCLYVVLFLGAVMGAPPTDGNSGSAAPLTEGIAVYATNDVCYNNLEAMGKLYLDAENIYTALSAYSLALPEFNTSPEIKETEQKECDEYMERIDRIINDLREYVYLKEILNKYRVTMDELQTGNSTDKRLTELSDALLNLEQEFEGKKELAENMMTPDIFEYYSVNIRDAEEFIDKRTVQEPTQTTNKNASATEKKASGDVIAVKAQRSIESNMRDAKDDKKSSAHLTMGMRVMQAMVVVGVIAAF</sequence>
<evidence type="ECO:0000313" key="4">
    <source>
        <dbReference type="Proteomes" id="UP000236319"/>
    </source>
</evidence>
<organism evidence="3 4">
    <name type="scientific">Babesia ovata</name>
    <dbReference type="NCBI Taxonomy" id="189622"/>
    <lineage>
        <taxon>Eukaryota</taxon>
        <taxon>Sar</taxon>
        <taxon>Alveolata</taxon>
        <taxon>Apicomplexa</taxon>
        <taxon>Aconoidasida</taxon>
        <taxon>Piroplasmida</taxon>
        <taxon>Babesiidae</taxon>
        <taxon>Babesia</taxon>
    </lineage>
</organism>
<accession>A0A2H6KCD9</accession>
<name>A0A2H6KCD9_9APIC</name>
<comment type="caution">
    <text evidence="3">The sequence shown here is derived from an EMBL/GenBank/DDBJ whole genome shotgun (WGS) entry which is preliminary data.</text>
</comment>
<dbReference type="OrthoDB" id="10463305at2759"/>
<evidence type="ECO:0000256" key="2">
    <source>
        <dbReference type="SAM" id="SignalP"/>
    </source>
</evidence>
<evidence type="ECO:0000313" key="3">
    <source>
        <dbReference type="EMBL" id="GBE60663.1"/>
    </source>
</evidence>
<feature type="signal peptide" evidence="2">
    <location>
        <begin position="1"/>
        <end position="29"/>
    </location>
</feature>
<dbReference type="AlphaFoldDB" id="A0A2H6KCD9"/>
<proteinExistence type="predicted"/>
<dbReference type="GeneID" id="39874433"/>
<dbReference type="RefSeq" id="XP_028866906.1">
    <property type="nucleotide sequence ID" value="XM_029011073.1"/>
</dbReference>
<dbReference type="Proteomes" id="UP000236319">
    <property type="component" value="Unassembled WGS sequence"/>
</dbReference>
<keyword evidence="2" id="KW-0732">Signal</keyword>
<feature type="region of interest" description="Disordered" evidence="1">
    <location>
        <begin position="192"/>
        <end position="213"/>
    </location>
</feature>
<keyword evidence="4" id="KW-1185">Reference proteome</keyword>
<reference evidence="3 4" key="1">
    <citation type="journal article" date="2017" name="BMC Genomics">
        <title>Whole-genome assembly of Babesia ovata and comparative genomics between closely related pathogens.</title>
        <authorList>
            <person name="Yamagishi J."/>
            <person name="Asada M."/>
            <person name="Hakimi H."/>
            <person name="Tanaka T.Q."/>
            <person name="Sugimoto C."/>
            <person name="Kawazu S."/>
        </authorList>
    </citation>
    <scope>NUCLEOTIDE SEQUENCE [LARGE SCALE GENOMIC DNA]</scope>
    <source>
        <strain evidence="3 4">Miyake</strain>
    </source>
</reference>
<dbReference type="VEuPathDB" id="PiroplasmaDB:BOVATA_021560"/>
<protein>
    <submittedName>
        <fullName evidence="3">Odorant receptor 2, putative</fullName>
    </submittedName>
</protein>
<keyword evidence="3" id="KW-0675">Receptor</keyword>
<feature type="chain" id="PRO_5014114936" evidence="2">
    <location>
        <begin position="30"/>
        <end position="261"/>
    </location>
</feature>
<evidence type="ECO:0000256" key="1">
    <source>
        <dbReference type="SAM" id="MobiDB-lite"/>
    </source>
</evidence>
<gene>
    <name evidence="3" type="ORF">BOVATA_021560</name>
</gene>
<feature type="compositionally biased region" description="Polar residues" evidence="1">
    <location>
        <begin position="195"/>
        <end position="207"/>
    </location>
</feature>